<keyword evidence="1" id="KW-0812">Transmembrane</keyword>
<evidence type="ECO:0000313" key="3">
    <source>
        <dbReference type="Proteomes" id="UP000238392"/>
    </source>
</evidence>
<keyword evidence="1" id="KW-1133">Transmembrane helix</keyword>
<sequence>MKLLNLLTRLLCTAISMLSGVLGYSWAVKNAPSETEFFVQAGLLSLIIQTLLISIASNHKSRLLNGWKVGQIHLRSSISIAISASCTVIFAILTFIIWYTTSEQKLFFFVTLFLLAFTLQLLSFTASSQQQVVDLARFWRFQLIGAVTRLAAVIVLVVGFNLSFLGVLISNAFAAATIALLYRNLRFNLTDLIRDLRLAITYNRSLLRLDGILRAFRLSYEQQLMMAFIVVSDFAFLHENNKSEAAYTSTGFLNAEATALRQVFASSERENFLGEKSSGRFAIISIICQIVALLLWNFESFTEQHLLILPDLENGGTRTILRALAVYVALYPLTLGFAFADYLPTSQVRLLAFSLAISTSILLCLAAAFQSLWTGEQLSKEVWPLWAAAPGFTIGLSFSYLRWRKKMQTKSA</sequence>
<evidence type="ECO:0000256" key="1">
    <source>
        <dbReference type="SAM" id="Phobius"/>
    </source>
</evidence>
<evidence type="ECO:0000313" key="2">
    <source>
        <dbReference type="EMBL" id="PRY84720.1"/>
    </source>
</evidence>
<dbReference type="AlphaFoldDB" id="A0A2T0WDD2"/>
<feature type="transmembrane region" description="Helical" evidence="1">
    <location>
        <begin position="281"/>
        <end position="299"/>
    </location>
</feature>
<feature type="transmembrane region" description="Helical" evidence="1">
    <location>
        <begin position="319"/>
        <end position="343"/>
    </location>
</feature>
<reference evidence="2 3" key="1">
    <citation type="submission" date="2018-03" db="EMBL/GenBank/DDBJ databases">
        <title>Genomic Encyclopedia of Archaeal and Bacterial Type Strains, Phase II (KMG-II): from individual species to whole genera.</title>
        <authorList>
            <person name="Goeker M."/>
        </authorList>
    </citation>
    <scope>NUCLEOTIDE SEQUENCE [LARGE SCALE GENOMIC DNA]</scope>
    <source>
        <strain evidence="2 3">DSM 100212</strain>
    </source>
</reference>
<feature type="transmembrane region" description="Helical" evidence="1">
    <location>
        <begin position="385"/>
        <end position="403"/>
    </location>
</feature>
<feature type="transmembrane region" description="Helical" evidence="1">
    <location>
        <begin position="78"/>
        <end position="100"/>
    </location>
</feature>
<organism evidence="2 3">
    <name type="scientific">Donghicola tyrosinivorans</name>
    <dbReference type="NCBI Taxonomy" id="1652492"/>
    <lineage>
        <taxon>Bacteria</taxon>
        <taxon>Pseudomonadati</taxon>
        <taxon>Pseudomonadota</taxon>
        <taxon>Alphaproteobacteria</taxon>
        <taxon>Rhodobacterales</taxon>
        <taxon>Roseobacteraceae</taxon>
        <taxon>Donghicola</taxon>
    </lineage>
</organism>
<comment type="caution">
    <text evidence="2">The sequence shown here is derived from an EMBL/GenBank/DDBJ whole genome shotgun (WGS) entry which is preliminary data.</text>
</comment>
<protein>
    <submittedName>
        <fullName evidence="2">Uncharacterized protein</fullName>
    </submittedName>
</protein>
<dbReference type="EMBL" id="PVTQ01000021">
    <property type="protein sequence ID" value="PRY84720.1"/>
    <property type="molecule type" value="Genomic_DNA"/>
</dbReference>
<feature type="transmembrane region" description="Helical" evidence="1">
    <location>
        <begin position="106"/>
        <end position="126"/>
    </location>
</feature>
<keyword evidence="1" id="KW-0472">Membrane</keyword>
<proteinExistence type="predicted"/>
<feature type="transmembrane region" description="Helical" evidence="1">
    <location>
        <begin position="164"/>
        <end position="182"/>
    </location>
</feature>
<feature type="transmembrane region" description="Helical" evidence="1">
    <location>
        <begin position="350"/>
        <end position="373"/>
    </location>
</feature>
<accession>A0A2T0WDD2</accession>
<dbReference type="Proteomes" id="UP000238392">
    <property type="component" value="Unassembled WGS sequence"/>
</dbReference>
<dbReference type="RefSeq" id="WP_106268254.1">
    <property type="nucleotide sequence ID" value="NZ_PVTQ01000021.1"/>
</dbReference>
<name>A0A2T0WDD2_9RHOB</name>
<keyword evidence="3" id="KW-1185">Reference proteome</keyword>
<feature type="transmembrane region" description="Helical" evidence="1">
    <location>
        <begin position="138"/>
        <end position="158"/>
    </location>
</feature>
<feature type="transmembrane region" description="Helical" evidence="1">
    <location>
        <begin position="37"/>
        <end position="57"/>
    </location>
</feature>
<gene>
    <name evidence="2" type="ORF">CLV74_12152</name>
</gene>